<dbReference type="AlphaFoldDB" id="A0AAV6TEL6"/>
<comment type="caution">
    <text evidence="3">The sequence shown here is derived from an EMBL/GenBank/DDBJ whole genome shotgun (WGS) entry which is preliminary data.</text>
</comment>
<sequence>MDPKYVCVLDLDETCGFYDGKVFHVRPLFKTFIHFLRLIRADIILWSLGTDEYVLRVINGFLPELQAHAVKIFARSEADYSKLYYQYYKASTHVRDLYASQPIVLIAVDDNVSTNMDEQGYDLRIYIKPYAKVNSCDKELLKTMEAIVRGVARLTKLDHHVQRRPRVETHLQPTNEMDPTPMAEATRC</sequence>
<dbReference type="Proteomes" id="UP000827092">
    <property type="component" value="Unassembled WGS sequence"/>
</dbReference>
<accession>A0AAV6TEL6</accession>
<dbReference type="InterPro" id="IPR004274">
    <property type="entry name" value="FCP1_dom"/>
</dbReference>
<organism evidence="3 4">
    <name type="scientific">Oedothorax gibbosus</name>
    <dbReference type="NCBI Taxonomy" id="931172"/>
    <lineage>
        <taxon>Eukaryota</taxon>
        <taxon>Metazoa</taxon>
        <taxon>Ecdysozoa</taxon>
        <taxon>Arthropoda</taxon>
        <taxon>Chelicerata</taxon>
        <taxon>Arachnida</taxon>
        <taxon>Araneae</taxon>
        <taxon>Araneomorphae</taxon>
        <taxon>Entelegynae</taxon>
        <taxon>Araneoidea</taxon>
        <taxon>Linyphiidae</taxon>
        <taxon>Erigoninae</taxon>
        <taxon>Oedothorax</taxon>
    </lineage>
</organism>
<evidence type="ECO:0000256" key="1">
    <source>
        <dbReference type="SAM" id="MobiDB-lite"/>
    </source>
</evidence>
<dbReference type="InterPro" id="IPR023214">
    <property type="entry name" value="HAD_sf"/>
</dbReference>
<feature type="region of interest" description="Disordered" evidence="1">
    <location>
        <begin position="167"/>
        <end position="188"/>
    </location>
</feature>
<protein>
    <recommendedName>
        <fullName evidence="2">FCP1 homology domain-containing protein</fullName>
    </recommendedName>
</protein>
<reference evidence="3 4" key="1">
    <citation type="journal article" date="2022" name="Nat. Ecol. Evol.">
        <title>A masculinizing supergene underlies an exaggerated male reproductive morph in a spider.</title>
        <authorList>
            <person name="Hendrickx F."/>
            <person name="De Corte Z."/>
            <person name="Sonet G."/>
            <person name="Van Belleghem S.M."/>
            <person name="Kostlbacher S."/>
            <person name="Vangestel C."/>
        </authorList>
    </citation>
    <scope>NUCLEOTIDE SEQUENCE [LARGE SCALE GENOMIC DNA]</scope>
    <source>
        <strain evidence="3">W744_W776</strain>
    </source>
</reference>
<dbReference type="Pfam" id="PF03031">
    <property type="entry name" value="NIF"/>
    <property type="match status" value="1"/>
</dbReference>
<name>A0AAV6TEL6_9ARAC</name>
<dbReference type="EMBL" id="JAFNEN010006181">
    <property type="protein sequence ID" value="KAG8156213.1"/>
    <property type="molecule type" value="Genomic_DNA"/>
</dbReference>
<gene>
    <name evidence="3" type="ORF">JTE90_011123</name>
</gene>
<evidence type="ECO:0000259" key="2">
    <source>
        <dbReference type="Pfam" id="PF03031"/>
    </source>
</evidence>
<evidence type="ECO:0000313" key="4">
    <source>
        <dbReference type="Proteomes" id="UP000827092"/>
    </source>
</evidence>
<proteinExistence type="predicted"/>
<evidence type="ECO:0000313" key="3">
    <source>
        <dbReference type="EMBL" id="KAG8156213.1"/>
    </source>
</evidence>
<keyword evidence="4" id="KW-1185">Reference proteome</keyword>
<dbReference type="Gene3D" id="3.40.50.1000">
    <property type="entry name" value="HAD superfamily/HAD-like"/>
    <property type="match status" value="1"/>
</dbReference>
<feature type="domain" description="FCP1 homology" evidence="2">
    <location>
        <begin position="6"/>
        <end position="146"/>
    </location>
</feature>